<dbReference type="SUPFAM" id="SSF53927">
    <property type="entry name" value="Cytidine deaminase-like"/>
    <property type="match status" value="1"/>
</dbReference>
<reference evidence="9" key="1">
    <citation type="journal article" date="2015" name="J. Biotechnol.">
        <title>The structure of the Cyberlindnera jadinii genome and its relation to Candida utilis analyzed by the occurrence of single nucleotide polymorphisms.</title>
        <authorList>
            <person name="Rupp O."/>
            <person name="Brinkrolf K."/>
            <person name="Buerth C."/>
            <person name="Kunigo M."/>
            <person name="Schneider J."/>
            <person name="Jaenicke S."/>
            <person name="Goesmann A."/>
            <person name="Puehler A."/>
            <person name="Jaeger K.-E."/>
            <person name="Ernst J.F."/>
        </authorList>
    </citation>
    <scope>NUCLEOTIDE SEQUENCE [LARGE SCALE GENOMIC DNA]</scope>
    <source>
        <strain evidence="9">ATCC 18201 / CBS 1600 / BCRC 20928 / JCM 3617 / NBRC 0987 / NRRL Y-1542</strain>
    </source>
</reference>
<proteinExistence type="predicted"/>
<evidence type="ECO:0000313" key="9">
    <source>
        <dbReference type="Proteomes" id="UP000038830"/>
    </source>
</evidence>
<evidence type="ECO:0000313" key="8">
    <source>
        <dbReference type="EMBL" id="CEP24475.1"/>
    </source>
</evidence>
<evidence type="ECO:0000256" key="2">
    <source>
        <dbReference type="ARBA" id="ARBA00036184"/>
    </source>
</evidence>
<dbReference type="PANTHER" id="PTHR21600">
    <property type="entry name" value="MITOCHONDRIAL RNA PSEUDOURIDINE SYNTHASE"/>
    <property type="match status" value="1"/>
</dbReference>
<dbReference type="Gene3D" id="3.30.2350.10">
    <property type="entry name" value="Pseudouridine synthase"/>
    <property type="match status" value="1"/>
</dbReference>
<dbReference type="PROSITE" id="PS51747">
    <property type="entry name" value="CYT_DCMP_DEAMINASES_2"/>
    <property type="match status" value="1"/>
</dbReference>
<dbReference type="PANTHER" id="PTHR21600:SF40">
    <property type="entry name" value="PSEUDOURIDYLATE SYNTHASE RPUSD2"/>
    <property type="match status" value="1"/>
</dbReference>
<dbReference type="FunFam" id="3.40.140.10:FF:000061">
    <property type="entry name" value="DRAP deaminase"/>
    <property type="match status" value="1"/>
</dbReference>
<dbReference type="Pfam" id="PF00849">
    <property type="entry name" value="PseudoU_synth_2"/>
    <property type="match status" value="1"/>
</dbReference>
<evidence type="ECO:0000259" key="7">
    <source>
        <dbReference type="PROSITE" id="PS51747"/>
    </source>
</evidence>
<dbReference type="Proteomes" id="UP000038830">
    <property type="component" value="Unassembled WGS sequence"/>
</dbReference>
<dbReference type="CDD" id="cd02557">
    <property type="entry name" value="PseudoU_synth_ScRIB2"/>
    <property type="match status" value="1"/>
</dbReference>
<feature type="active site" evidence="4">
    <location>
        <position position="184"/>
    </location>
</feature>
<dbReference type="EC" id="5.4.99.28" evidence="3"/>
<sequence>MIRRAMSKERRSPPVKLEKLRSESGFRAKKQDVHDSRADEDKVQYKIEGLYREVLPYYFTYLTYCKMRWRDRKLIDVFTSEFRDRSEEYYRKTISEGKVMLNDKPANLDSVIKNGDLISHRIHRHEPCVTSRPIKIVKETDELIIIDKPCGIPVHPTGRYRYNTVTKIMKLEMDKEVHPCNRLDRLTSGLMFLAKNPKGADKFVEQLKAREVKKEYIARVKGVFPDGEITVDKPLFTLEPRLGLNIVDEERGKPATTIFKKISSDGETSIVKAMPHTGRTHQIRVHLQYLGFPIANDPIYSNVSVWGESLGAKGEADHDKVMAKLHEIGKTKPASSWLYPDSQGEVLLNKQCEECGTELYSKPGANDLDLWLHAYRYYSTDDSEPWSHETDFPDWAIEPHLRFMSLALKEAQKCEPTTTAFGVGCLLVHDGEILSTGFSRELEGNTHAEQNALEKLYLETGERDVPEGTVCYTTMEPCSLRLSGNEPCVDRILKTRISSVFVGVVEPETFVKKNVGLQKLRQGGVSYIKVPGFEDEILKAAFKGHEDHK</sequence>
<dbReference type="InterPro" id="IPR002125">
    <property type="entry name" value="CMP_dCMP_dom"/>
</dbReference>
<accession>A0A0H5C840</accession>
<dbReference type="PROSITE" id="PS50889">
    <property type="entry name" value="S4"/>
    <property type="match status" value="1"/>
</dbReference>
<evidence type="ECO:0000256" key="1">
    <source>
        <dbReference type="ARBA" id="ARBA00023235"/>
    </source>
</evidence>
<dbReference type="InterPro" id="IPR006145">
    <property type="entry name" value="PsdUridine_synth_RsuA/RluA"/>
</dbReference>
<dbReference type="InterPro" id="IPR050188">
    <property type="entry name" value="RluA_PseudoU_synthase"/>
</dbReference>
<dbReference type="InterPro" id="IPR016193">
    <property type="entry name" value="Cytidine_deaminase-like"/>
</dbReference>
<dbReference type="PROSITE" id="PS01129">
    <property type="entry name" value="PSI_RLU"/>
    <property type="match status" value="1"/>
</dbReference>
<keyword evidence="1" id="KW-0413">Isomerase</keyword>
<dbReference type="GO" id="GO:0160151">
    <property type="term" value="F:tRNA pseudouridine(32) synthase activity"/>
    <property type="evidence" value="ECO:0007669"/>
    <property type="project" value="UniProtKB-EC"/>
</dbReference>
<dbReference type="Pfam" id="PF18785">
    <property type="entry name" value="Inv-AAD"/>
    <property type="match status" value="1"/>
</dbReference>
<evidence type="ECO:0000256" key="5">
    <source>
        <dbReference type="PROSITE-ProRule" id="PRU00182"/>
    </source>
</evidence>
<dbReference type="InterPro" id="IPR006224">
    <property type="entry name" value="PsdUridine_synth_RluA-like_CS"/>
</dbReference>
<evidence type="ECO:0000256" key="3">
    <source>
        <dbReference type="ARBA" id="ARBA00038944"/>
    </source>
</evidence>
<evidence type="ECO:0000256" key="4">
    <source>
        <dbReference type="PIRSR" id="PIRSR606225-1"/>
    </source>
</evidence>
<dbReference type="InterPro" id="IPR020103">
    <property type="entry name" value="PsdUridine_synth_cat_dom_sf"/>
</dbReference>
<organism evidence="8 9">
    <name type="scientific">Cyberlindnera jadinii (strain ATCC 18201 / CBS 1600 / BCRC 20928 / JCM 3617 / NBRC 0987 / NRRL Y-1542)</name>
    <name type="common">Torula yeast</name>
    <name type="synonym">Candida utilis</name>
    <dbReference type="NCBI Taxonomy" id="983966"/>
    <lineage>
        <taxon>Eukaryota</taxon>
        <taxon>Fungi</taxon>
        <taxon>Dikarya</taxon>
        <taxon>Ascomycota</taxon>
        <taxon>Saccharomycotina</taxon>
        <taxon>Saccharomycetes</taxon>
        <taxon>Phaffomycetales</taxon>
        <taxon>Phaffomycetaceae</taxon>
        <taxon>Cyberlindnera</taxon>
    </lineage>
</organism>
<dbReference type="GO" id="GO:0019239">
    <property type="term" value="F:deaminase activity"/>
    <property type="evidence" value="ECO:0007669"/>
    <property type="project" value="UniProtKB-ARBA"/>
</dbReference>
<dbReference type="InterPro" id="IPR006225">
    <property type="entry name" value="PsdUridine_synth_RluC/D"/>
</dbReference>
<feature type="region of interest" description="Disordered" evidence="6">
    <location>
        <begin position="1"/>
        <end position="35"/>
    </location>
</feature>
<dbReference type="EMBL" id="CDQK01000006">
    <property type="protein sequence ID" value="CEP24475.1"/>
    <property type="molecule type" value="Genomic_DNA"/>
</dbReference>
<comment type="catalytic activity">
    <reaction evidence="2">
        <text>uridine(32) in tRNA = pseudouridine(32) in tRNA</text>
        <dbReference type="Rhea" id="RHEA:42544"/>
        <dbReference type="Rhea" id="RHEA-COMP:10107"/>
        <dbReference type="Rhea" id="RHEA-COMP:10108"/>
        <dbReference type="ChEBI" id="CHEBI:65314"/>
        <dbReference type="ChEBI" id="CHEBI:65315"/>
        <dbReference type="EC" id="5.4.99.28"/>
    </reaction>
</comment>
<name>A0A0H5C840_CYBJN</name>
<dbReference type="Gene3D" id="3.40.140.10">
    <property type="entry name" value="Cytidine Deaminase, domain 2"/>
    <property type="match status" value="1"/>
</dbReference>
<dbReference type="GO" id="GO:0031119">
    <property type="term" value="P:tRNA pseudouridine synthesis"/>
    <property type="evidence" value="ECO:0007669"/>
    <property type="project" value="UniProtKB-ARBA"/>
</dbReference>
<dbReference type="SUPFAM" id="SSF55120">
    <property type="entry name" value="Pseudouridine synthase"/>
    <property type="match status" value="1"/>
</dbReference>
<evidence type="ECO:0000256" key="6">
    <source>
        <dbReference type="SAM" id="MobiDB-lite"/>
    </source>
</evidence>
<feature type="domain" description="CMP/dCMP-type deaminase" evidence="7">
    <location>
        <begin position="398"/>
        <end position="528"/>
    </location>
</feature>
<dbReference type="AlphaFoldDB" id="A0A0H5C840"/>
<protein>
    <recommendedName>
        <fullName evidence="3">tRNA pseudouridine(32) synthase</fullName>
        <ecNumber evidence="3">5.4.99.28</ecNumber>
    </recommendedName>
</protein>
<dbReference type="FunFam" id="3.30.2350.10:FF:000017">
    <property type="entry name" value="Pseudouridine synthase"/>
    <property type="match status" value="1"/>
</dbReference>
<keyword evidence="5" id="KW-0694">RNA-binding</keyword>
<dbReference type="GO" id="GO:0000455">
    <property type="term" value="P:enzyme-directed rRNA pseudouridine synthesis"/>
    <property type="evidence" value="ECO:0007669"/>
    <property type="project" value="TreeGrafter"/>
</dbReference>
<dbReference type="GO" id="GO:0003723">
    <property type="term" value="F:RNA binding"/>
    <property type="evidence" value="ECO:0007669"/>
    <property type="project" value="UniProtKB-KW"/>
</dbReference>
<dbReference type="GO" id="GO:0016814">
    <property type="term" value="F:hydrolase activity, acting on carbon-nitrogen (but not peptide) bonds, in cyclic amidines"/>
    <property type="evidence" value="ECO:0007669"/>
    <property type="project" value="UniProtKB-ARBA"/>
</dbReference>
<dbReference type="NCBIfam" id="TIGR00005">
    <property type="entry name" value="rluA_subfam"/>
    <property type="match status" value="1"/>
</dbReference>
<gene>
    <name evidence="8" type="ORF">BN1211_5301</name>
</gene>